<dbReference type="Gene3D" id="2.40.70.10">
    <property type="entry name" value="Acid Proteases"/>
    <property type="match status" value="1"/>
</dbReference>
<keyword evidence="2" id="KW-1185">Reference proteome</keyword>
<dbReference type="PANTHER" id="PTHR33067:SF15">
    <property type="entry name" value="RNA-DIRECTED DNA POLYMERASE"/>
    <property type="match status" value="1"/>
</dbReference>
<name>A0A371GH41_MUCPR</name>
<organism evidence="1 2">
    <name type="scientific">Mucuna pruriens</name>
    <name type="common">Velvet bean</name>
    <name type="synonym">Dolichos pruriens</name>
    <dbReference type="NCBI Taxonomy" id="157652"/>
    <lineage>
        <taxon>Eukaryota</taxon>
        <taxon>Viridiplantae</taxon>
        <taxon>Streptophyta</taxon>
        <taxon>Embryophyta</taxon>
        <taxon>Tracheophyta</taxon>
        <taxon>Spermatophyta</taxon>
        <taxon>Magnoliopsida</taxon>
        <taxon>eudicotyledons</taxon>
        <taxon>Gunneridae</taxon>
        <taxon>Pentapetalae</taxon>
        <taxon>rosids</taxon>
        <taxon>fabids</taxon>
        <taxon>Fabales</taxon>
        <taxon>Fabaceae</taxon>
        <taxon>Papilionoideae</taxon>
        <taxon>50 kb inversion clade</taxon>
        <taxon>NPAAA clade</taxon>
        <taxon>indigoferoid/millettioid clade</taxon>
        <taxon>Phaseoleae</taxon>
        <taxon>Mucuna</taxon>
    </lineage>
</organism>
<comment type="caution">
    <text evidence="1">The sequence shown here is derived from an EMBL/GenBank/DDBJ whole genome shotgun (WGS) entry which is preliminary data.</text>
</comment>
<accession>A0A371GH41</accession>
<dbReference type="PANTHER" id="PTHR33067">
    <property type="entry name" value="RNA-DIRECTED DNA POLYMERASE-RELATED"/>
    <property type="match status" value="1"/>
</dbReference>
<sequence>MLLLFPSKTVQARKSEMDDELLQVSDMIFPTNFYVLDMKNELSSKGPPLILGKPFLKTIRTKIDVHGGYNIFEAMKHPIENHSIFYLDVIDQLGDDYINLHSGFPYFYDFIDYDCTCNGLNKCLICTKISIIINAGARVVDIAVIATNKLQAGQKERLLQDLKRLEGFCEHFAKHSNLRFLLKKPPTEVALELLRWILYILS</sequence>
<protein>
    <submittedName>
        <fullName evidence="1">Uncharacterized protein</fullName>
    </submittedName>
</protein>
<proteinExistence type="predicted"/>
<evidence type="ECO:0000313" key="1">
    <source>
        <dbReference type="EMBL" id="RDX89878.1"/>
    </source>
</evidence>
<dbReference type="AlphaFoldDB" id="A0A371GH41"/>
<dbReference type="Proteomes" id="UP000257109">
    <property type="component" value="Unassembled WGS sequence"/>
</dbReference>
<feature type="non-terminal residue" evidence="1">
    <location>
        <position position="1"/>
    </location>
</feature>
<dbReference type="InterPro" id="IPR021109">
    <property type="entry name" value="Peptidase_aspartic_dom_sf"/>
</dbReference>
<reference evidence="1" key="1">
    <citation type="submission" date="2018-05" db="EMBL/GenBank/DDBJ databases">
        <title>Draft genome of Mucuna pruriens seed.</title>
        <authorList>
            <person name="Nnadi N.E."/>
            <person name="Vos R."/>
            <person name="Hasami M.H."/>
            <person name="Devisetty U.K."/>
            <person name="Aguiy J.C."/>
        </authorList>
    </citation>
    <scope>NUCLEOTIDE SEQUENCE [LARGE SCALE GENOMIC DNA]</scope>
    <source>
        <strain evidence="1">JCA_2017</strain>
    </source>
</reference>
<gene>
    <name evidence="1" type="ORF">CR513_28327</name>
</gene>
<dbReference type="EMBL" id="QJKJ01005547">
    <property type="protein sequence ID" value="RDX89878.1"/>
    <property type="molecule type" value="Genomic_DNA"/>
</dbReference>
<evidence type="ECO:0000313" key="2">
    <source>
        <dbReference type="Proteomes" id="UP000257109"/>
    </source>
</evidence>